<evidence type="ECO:0000313" key="5">
    <source>
        <dbReference type="Proteomes" id="UP000050454"/>
    </source>
</evidence>
<dbReference type="InterPro" id="IPR000086">
    <property type="entry name" value="NUDIX_hydrolase_dom"/>
</dbReference>
<dbReference type="GO" id="GO:0016787">
    <property type="term" value="F:hydrolase activity"/>
    <property type="evidence" value="ECO:0007669"/>
    <property type="project" value="UniProtKB-KW"/>
</dbReference>
<evidence type="ECO:0000313" key="4">
    <source>
        <dbReference type="EMBL" id="KPM48391.1"/>
    </source>
</evidence>
<dbReference type="AlphaFoldDB" id="A0A0P7C557"/>
<dbReference type="RefSeq" id="WP_055145862.1">
    <property type="nucleotide sequence ID" value="NZ_JXSZ01000006.1"/>
</dbReference>
<dbReference type="Proteomes" id="UP000050454">
    <property type="component" value="Unassembled WGS sequence"/>
</dbReference>
<protein>
    <recommendedName>
        <fullName evidence="3">Nudix hydrolase domain-containing protein</fullName>
    </recommendedName>
</protein>
<dbReference type="SUPFAM" id="SSF55811">
    <property type="entry name" value="Nudix"/>
    <property type="match status" value="1"/>
</dbReference>
<dbReference type="Gene3D" id="3.90.79.10">
    <property type="entry name" value="Nucleoside Triphosphate Pyrophosphohydrolase"/>
    <property type="match status" value="1"/>
</dbReference>
<dbReference type="EMBL" id="LGTQ01000006">
    <property type="protein sequence ID" value="KPM48391.1"/>
    <property type="molecule type" value="Genomic_DNA"/>
</dbReference>
<dbReference type="Pfam" id="PF00293">
    <property type="entry name" value="NUDIX"/>
    <property type="match status" value="1"/>
</dbReference>
<evidence type="ECO:0000259" key="3">
    <source>
        <dbReference type="PROSITE" id="PS51462"/>
    </source>
</evidence>
<name>A0A0P7C557_9BACT</name>
<dbReference type="PROSITE" id="PS51462">
    <property type="entry name" value="NUDIX"/>
    <property type="match status" value="1"/>
</dbReference>
<dbReference type="InterPro" id="IPR015797">
    <property type="entry name" value="NUDIX_hydrolase-like_dom_sf"/>
</dbReference>
<keyword evidence="5" id="KW-1185">Reference proteome</keyword>
<accession>A0A0P7C557</accession>
<evidence type="ECO:0000256" key="2">
    <source>
        <dbReference type="ARBA" id="ARBA00022801"/>
    </source>
</evidence>
<sequence length="144" mass="16399">MKVRVAAILIQDHNLLTMRYHYGGQDLYNLPGGNLEFGEEMRAALARELDEELQIKTRIAEDSALIAEVHNEKGDTLHVLYEAQIVSGIPVLNPKETTALEAVWLPLEKLEEINMYPAVSKEIKNWKAGLLKERHIGEIEQVWL</sequence>
<feature type="domain" description="Nudix hydrolase" evidence="3">
    <location>
        <begin position="1"/>
        <end position="131"/>
    </location>
</feature>
<dbReference type="STRING" id="1605367.AFM12_07040"/>
<dbReference type="PANTHER" id="PTHR43046">
    <property type="entry name" value="GDP-MANNOSE MANNOSYL HYDROLASE"/>
    <property type="match status" value="1"/>
</dbReference>
<evidence type="ECO:0000256" key="1">
    <source>
        <dbReference type="ARBA" id="ARBA00001946"/>
    </source>
</evidence>
<gene>
    <name evidence="4" type="ORF">AFM12_07040</name>
</gene>
<comment type="caution">
    <text evidence="4">The sequence shown here is derived from an EMBL/GenBank/DDBJ whole genome shotgun (WGS) entry which is preliminary data.</text>
</comment>
<dbReference type="PANTHER" id="PTHR43046:SF14">
    <property type="entry name" value="MUTT_NUDIX FAMILY PROTEIN"/>
    <property type="match status" value="1"/>
</dbReference>
<dbReference type="OrthoDB" id="65827at2"/>
<comment type="cofactor">
    <cofactor evidence="1">
        <name>Mg(2+)</name>
        <dbReference type="ChEBI" id="CHEBI:18420"/>
    </cofactor>
</comment>
<proteinExistence type="predicted"/>
<reference evidence="4 5" key="1">
    <citation type="submission" date="2015-07" db="EMBL/GenBank/DDBJ databases">
        <title>The draft genome sequence of Leadbetterella sp. JN14-9.</title>
        <authorList>
            <person name="Liu Y."/>
            <person name="Du J."/>
            <person name="Shao Z."/>
        </authorList>
    </citation>
    <scope>NUCLEOTIDE SEQUENCE [LARGE SCALE GENOMIC DNA]</scope>
    <source>
        <strain evidence="4 5">JN14-9</strain>
    </source>
</reference>
<organism evidence="4 5">
    <name type="scientific">Jiulongibacter sediminis</name>
    <dbReference type="NCBI Taxonomy" id="1605367"/>
    <lineage>
        <taxon>Bacteria</taxon>
        <taxon>Pseudomonadati</taxon>
        <taxon>Bacteroidota</taxon>
        <taxon>Cytophagia</taxon>
        <taxon>Cytophagales</taxon>
        <taxon>Leadbetterellaceae</taxon>
        <taxon>Jiulongibacter</taxon>
    </lineage>
</organism>
<keyword evidence="2" id="KW-0378">Hydrolase</keyword>